<dbReference type="AlphaFoldDB" id="A0AAC9HQ41"/>
<dbReference type="InterPro" id="IPR019587">
    <property type="entry name" value="Polyketide_cyclase/dehydratase"/>
</dbReference>
<keyword evidence="2" id="KW-1185">Reference proteome</keyword>
<name>A0AAC9HQ41_9PSEU</name>
<dbReference type="Pfam" id="PF10604">
    <property type="entry name" value="Polyketide_cyc2"/>
    <property type="match status" value="1"/>
</dbReference>
<reference evidence="2" key="1">
    <citation type="submission" date="2016-03" db="EMBL/GenBank/DDBJ databases">
        <title>Complete genome sequence of the type strain Actinoalloteichus hymeniacidonis DSM 45092.</title>
        <authorList>
            <person name="Schaffert L."/>
            <person name="Albersmeier A."/>
            <person name="Winkler A."/>
            <person name="Kalinowski J."/>
            <person name="Zotchev S."/>
            <person name="Ruckert C."/>
        </authorList>
    </citation>
    <scope>NUCLEOTIDE SEQUENCE [LARGE SCALE GENOMIC DNA]</scope>
    <source>
        <strain evidence="2">HPA177(T) (DSM 45092(T))</strain>
    </source>
</reference>
<organism evidence="1 2">
    <name type="scientific">Actinoalloteichus hymeniacidonis</name>
    <dbReference type="NCBI Taxonomy" id="340345"/>
    <lineage>
        <taxon>Bacteria</taxon>
        <taxon>Bacillati</taxon>
        <taxon>Actinomycetota</taxon>
        <taxon>Actinomycetes</taxon>
        <taxon>Pseudonocardiales</taxon>
        <taxon>Pseudonocardiaceae</taxon>
        <taxon>Actinoalloteichus</taxon>
    </lineage>
</organism>
<accession>A0AAC9HQ41</accession>
<dbReference type="SUPFAM" id="SSF55961">
    <property type="entry name" value="Bet v1-like"/>
    <property type="match status" value="1"/>
</dbReference>
<evidence type="ECO:0000313" key="1">
    <source>
        <dbReference type="EMBL" id="AOS63279.1"/>
    </source>
</evidence>
<dbReference type="Proteomes" id="UP000095210">
    <property type="component" value="Chromosome"/>
</dbReference>
<dbReference type="Gene3D" id="3.30.530.20">
    <property type="match status" value="1"/>
</dbReference>
<protein>
    <submittedName>
        <fullName evidence="1">Polyketide cyclase / dehydrase and lipid transport</fullName>
    </submittedName>
</protein>
<dbReference type="RefSeq" id="WP_069848980.1">
    <property type="nucleotide sequence ID" value="NZ_CP014859.1"/>
</dbReference>
<dbReference type="KEGG" id="ahm:TL08_12325"/>
<evidence type="ECO:0000313" key="2">
    <source>
        <dbReference type="Proteomes" id="UP000095210"/>
    </source>
</evidence>
<proteinExistence type="predicted"/>
<dbReference type="InterPro" id="IPR023393">
    <property type="entry name" value="START-like_dom_sf"/>
</dbReference>
<sequence>MADRQISATRTISAPAARLFDLVADPAKHPLVDGSGTVRGVRENQTKRLELGSRFGMEMRMGVPYKITNQVVEFEEGSLIAWRHPGKHIWRWEFKAIDDDRTEVTETFDWSGVKAAKFYEIAGLPRRNLKSMQNSLLRMEQVAVG</sequence>
<dbReference type="EMBL" id="CP014859">
    <property type="protein sequence ID" value="AOS63279.1"/>
    <property type="molecule type" value="Genomic_DNA"/>
</dbReference>
<gene>
    <name evidence="1" type="ORF">TL08_12325</name>
</gene>